<evidence type="ECO:0000259" key="2">
    <source>
        <dbReference type="Pfam" id="PF01569"/>
    </source>
</evidence>
<feature type="domain" description="Phosphatidic acid phosphatase type 2/haloperoxidase" evidence="2">
    <location>
        <begin position="100"/>
        <end position="172"/>
    </location>
</feature>
<dbReference type="Gene3D" id="1.20.144.10">
    <property type="entry name" value="Phosphatidic acid phosphatase type 2/haloperoxidase"/>
    <property type="match status" value="1"/>
</dbReference>
<feature type="transmembrane region" description="Helical" evidence="1">
    <location>
        <begin position="44"/>
        <end position="63"/>
    </location>
</feature>
<dbReference type="InterPro" id="IPR036938">
    <property type="entry name" value="PAP2/HPO_sf"/>
</dbReference>
<accession>A0A918LHI7</accession>
<evidence type="ECO:0000313" key="4">
    <source>
        <dbReference type="Proteomes" id="UP000660680"/>
    </source>
</evidence>
<proteinExistence type="predicted"/>
<evidence type="ECO:0000256" key="1">
    <source>
        <dbReference type="SAM" id="Phobius"/>
    </source>
</evidence>
<dbReference type="Pfam" id="PF01569">
    <property type="entry name" value="PAP2"/>
    <property type="match status" value="1"/>
</dbReference>
<organism evidence="3 4">
    <name type="scientific">Actinokineospora fastidiosa</name>
    <dbReference type="NCBI Taxonomy" id="1816"/>
    <lineage>
        <taxon>Bacteria</taxon>
        <taxon>Bacillati</taxon>
        <taxon>Actinomycetota</taxon>
        <taxon>Actinomycetes</taxon>
        <taxon>Pseudonocardiales</taxon>
        <taxon>Pseudonocardiaceae</taxon>
        <taxon>Actinokineospora</taxon>
    </lineage>
</organism>
<feature type="transmembrane region" description="Helical" evidence="1">
    <location>
        <begin position="101"/>
        <end position="120"/>
    </location>
</feature>
<keyword evidence="4" id="KW-1185">Reference proteome</keyword>
<dbReference type="InterPro" id="IPR000326">
    <property type="entry name" value="PAP2/HPO"/>
</dbReference>
<sequence>MLIWALACAVAAVVLGIAVGEGPTAVDTWIAARLGGPSALWDTLSLTTHPVATLSVIAATVVLARRRLSVALMAAAGPAIAVALNTWALKPAFGRVHGDHLAYPSGHTTALAAILAVLVIAAGPRWIAAAIPLIAVAGAAIVGMGYHYATDILGGALWASAVVTFLWGTLARRPRERDATENAAA</sequence>
<dbReference type="AlphaFoldDB" id="A0A918LHI7"/>
<feature type="transmembrane region" description="Helical" evidence="1">
    <location>
        <begin position="127"/>
        <end position="146"/>
    </location>
</feature>
<feature type="transmembrane region" description="Helical" evidence="1">
    <location>
        <begin position="152"/>
        <end position="170"/>
    </location>
</feature>
<dbReference type="Proteomes" id="UP000660680">
    <property type="component" value="Unassembled WGS sequence"/>
</dbReference>
<evidence type="ECO:0000313" key="3">
    <source>
        <dbReference type="EMBL" id="GGS50204.1"/>
    </source>
</evidence>
<keyword evidence="1" id="KW-1133">Transmembrane helix</keyword>
<feature type="transmembrane region" description="Helical" evidence="1">
    <location>
        <begin position="70"/>
        <end position="89"/>
    </location>
</feature>
<reference evidence="3" key="1">
    <citation type="journal article" date="2014" name="Int. J. Syst. Evol. Microbiol.">
        <title>Complete genome sequence of Corynebacterium casei LMG S-19264T (=DSM 44701T), isolated from a smear-ripened cheese.</title>
        <authorList>
            <consortium name="US DOE Joint Genome Institute (JGI-PGF)"/>
            <person name="Walter F."/>
            <person name="Albersmeier A."/>
            <person name="Kalinowski J."/>
            <person name="Ruckert C."/>
        </authorList>
    </citation>
    <scope>NUCLEOTIDE SEQUENCE</scope>
    <source>
        <strain evidence="3">JCM 3276</strain>
    </source>
</reference>
<dbReference type="EMBL" id="BMRB01000005">
    <property type="protein sequence ID" value="GGS50204.1"/>
    <property type="molecule type" value="Genomic_DNA"/>
</dbReference>
<keyword evidence="1" id="KW-0472">Membrane</keyword>
<comment type="caution">
    <text evidence="3">The sequence shown here is derived from an EMBL/GenBank/DDBJ whole genome shotgun (WGS) entry which is preliminary data.</text>
</comment>
<keyword evidence="1" id="KW-0812">Transmembrane</keyword>
<gene>
    <name evidence="3" type="ORF">GCM10010171_51710</name>
</gene>
<reference evidence="3" key="2">
    <citation type="submission" date="2020-09" db="EMBL/GenBank/DDBJ databases">
        <authorList>
            <person name="Sun Q."/>
            <person name="Ohkuma M."/>
        </authorList>
    </citation>
    <scope>NUCLEOTIDE SEQUENCE</scope>
    <source>
        <strain evidence="3">JCM 3276</strain>
    </source>
</reference>
<protein>
    <recommendedName>
        <fullName evidence="2">Phosphatidic acid phosphatase type 2/haloperoxidase domain-containing protein</fullName>
    </recommendedName>
</protein>
<name>A0A918LHI7_9PSEU</name>
<dbReference type="RefSeq" id="WP_189213172.1">
    <property type="nucleotide sequence ID" value="NZ_BMRB01000005.1"/>
</dbReference>
<dbReference type="SUPFAM" id="SSF48317">
    <property type="entry name" value="Acid phosphatase/Vanadium-dependent haloperoxidase"/>
    <property type="match status" value="1"/>
</dbReference>